<sequence length="187" mass="19409">MSEAIHLSVLVCLLTATLCSGSNGSTTAEQAKPTTAPTLISTLTSNSSTTQNQTTHRVTTEAASTPPGTLGTAETTPSTRPPTTLITSTLNETVTQKHTASPGTPNVATNTTVHTTSQASSSIRIKGDLAANPGLIAIISLFCIVLGLTVVVLAVKCIQSPRSNFERLEDVPMGKVNEESPFALYSK</sequence>
<keyword evidence="3" id="KW-0732">Signal</keyword>
<feature type="compositionally biased region" description="Polar residues" evidence="1">
    <location>
        <begin position="61"/>
        <end position="82"/>
    </location>
</feature>
<gene>
    <name evidence="4" type="ORF">FQA47_010121</name>
</gene>
<reference evidence="4" key="1">
    <citation type="journal article" name="BMC Genomics">
        <title>Long-read sequencing and de novo genome assembly of marine medaka (Oryzias melastigma).</title>
        <authorList>
            <person name="Liang P."/>
            <person name="Saqib H.S.A."/>
            <person name="Ni X."/>
            <person name="Shen Y."/>
        </authorList>
    </citation>
    <scope>NUCLEOTIDE SEQUENCE</scope>
    <source>
        <strain evidence="4">Bigg-433</strain>
    </source>
</reference>
<evidence type="ECO:0000256" key="1">
    <source>
        <dbReference type="SAM" id="MobiDB-lite"/>
    </source>
</evidence>
<proteinExistence type="predicted"/>
<keyword evidence="2" id="KW-1133">Transmembrane helix</keyword>
<feature type="region of interest" description="Disordered" evidence="1">
    <location>
        <begin position="41"/>
        <end position="82"/>
    </location>
</feature>
<evidence type="ECO:0000256" key="3">
    <source>
        <dbReference type="SAM" id="SignalP"/>
    </source>
</evidence>
<feature type="compositionally biased region" description="Low complexity" evidence="1">
    <location>
        <begin position="41"/>
        <end position="57"/>
    </location>
</feature>
<accession>A0A834FHR4</accession>
<protein>
    <submittedName>
        <fullName evidence="4">Uncharacterized protein</fullName>
    </submittedName>
</protein>
<feature type="signal peptide" evidence="3">
    <location>
        <begin position="1"/>
        <end position="21"/>
    </location>
</feature>
<feature type="chain" id="PRO_5032549319" evidence="3">
    <location>
        <begin position="22"/>
        <end position="187"/>
    </location>
</feature>
<evidence type="ECO:0000256" key="2">
    <source>
        <dbReference type="SAM" id="Phobius"/>
    </source>
</evidence>
<keyword evidence="2" id="KW-0812">Transmembrane</keyword>
<feature type="transmembrane region" description="Helical" evidence="2">
    <location>
        <begin position="134"/>
        <end position="155"/>
    </location>
</feature>
<evidence type="ECO:0000313" key="4">
    <source>
        <dbReference type="EMBL" id="KAF6734398.1"/>
    </source>
</evidence>
<dbReference type="Proteomes" id="UP000646548">
    <property type="component" value="Unassembled WGS sequence"/>
</dbReference>
<comment type="caution">
    <text evidence="4">The sequence shown here is derived from an EMBL/GenBank/DDBJ whole genome shotgun (WGS) entry which is preliminary data.</text>
</comment>
<dbReference type="AlphaFoldDB" id="A0A834FHR4"/>
<name>A0A834FHR4_ORYME</name>
<dbReference type="EMBL" id="WKFB01000135">
    <property type="protein sequence ID" value="KAF6734398.1"/>
    <property type="molecule type" value="Genomic_DNA"/>
</dbReference>
<keyword evidence="2" id="KW-0472">Membrane</keyword>
<evidence type="ECO:0000313" key="5">
    <source>
        <dbReference type="Proteomes" id="UP000646548"/>
    </source>
</evidence>
<organism evidence="4 5">
    <name type="scientific">Oryzias melastigma</name>
    <name type="common">Marine medaka</name>
    <dbReference type="NCBI Taxonomy" id="30732"/>
    <lineage>
        <taxon>Eukaryota</taxon>
        <taxon>Metazoa</taxon>
        <taxon>Chordata</taxon>
        <taxon>Craniata</taxon>
        <taxon>Vertebrata</taxon>
        <taxon>Euteleostomi</taxon>
        <taxon>Actinopterygii</taxon>
        <taxon>Neopterygii</taxon>
        <taxon>Teleostei</taxon>
        <taxon>Neoteleostei</taxon>
        <taxon>Acanthomorphata</taxon>
        <taxon>Ovalentaria</taxon>
        <taxon>Atherinomorphae</taxon>
        <taxon>Beloniformes</taxon>
        <taxon>Adrianichthyidae</taxon>
        <taxon>Oryziinae</taxon>
        <taxon>Oryzias</taxon>
    </lineage>
</organism>